<accession>A0ABN8SHT7</accession>
<evidence type="ECO:0000256" key="11">
    <source>
        <dbReference type="ARBA" id="ARBA00047446"/>
    </source>
</evidence>
<evidence type="ECO:0000256" key="10">
    <source>
        <dbReference type="ARBA" id="ARBA00042182"/>
    </source>
</evidence>
<dbReference type="InterPro" id="IPR001753">
    <property type="entry name" value="Enoyl-CoA_hydra/iso"/>
</dbReference>
<evidence type="ECO:0000256" key="5">
    <source>
        <dbReference type="ARBA" id="ARBA00036343"/>
    </source>
</evidence>
<dbReference type="PANTHER" id="PTHR11941">
    <property type="entry name" value="ENOYL-COA HYDRATASE-RELATED"/>
    <property type="match status" value="1"/>
</dbReference>
<comment type="catalytic activity">
    <reaction evidence="6">
        <text>(2R)-ethylmalonyl-CoA + H(+) = butanoyl-CoA + CO2</text>
        <dbReference type="Rhea" id="RHEA:59540"/>
        <dbReference type="ChEBI" id="CHEBI:15378"/>
        <dbReference type="ChEBI" id="CHEBI:16526"/>
        <dbReference type="ChEBI" id="CHEBI:57371"/>
        <dbReference type="ChEBI" id="CHEBI:85316"/>
        <dbReference type="EC" id="4.1.1.94"/>
    </reaction>
    <physiologicalReaction direction="left-to-right" evidence="6">
        <dbReference type="Rhea" id="RHEA:59541"/>
    </physiologicalReaction>
</comment>
<comment type="function">
    <text evidence="12">Decarboxylates ethylmalonyl-CoA, a potentially toxic metabolite, to form butyryl-CoA, suggesting it might be involved in metabolite proofreading. Acts preferentially on (S)-ethylmalonyl-CoA but also has some activity on the (R)-isomer. Also has methylmalonyl-CoA decarboxylase activity at lower level.</text>
</comment>
<proteinExistence type="inferred from homology"/>
<comment type="similarity">
    <text evidence="2 13">Belongs to the enoyl-CoA hydratase/isomerase family.</text>
</comment>
<dbReference type="Gene3D" id="3.90.226.10">
    <property type="entry name" value="2-enoyl-CoA Hydratase, Chain A, domain 1"/>
    <property type="match status" value="1"/>
</dbReference>
<evidence type="ECO:0000256" key="4">
    <source>
        <dbReference type="ARBA" id="ARBA00023239"/>
    </source>
</evidence>
<feature type="non-terminal residue" evidence="14">
    <location>
        <position position="312"/>
    </location>
</feature>
<evidence type="ECO:0000256" key="13">
    <source>
        <dbReference type="RuleBase" id="RU003707"/>
    </source>
</evidence>
<dbReference type="InterPro" id="IPR029045">
    <property type="entry name" value="ClpP/crotonase-like_dom_sf"/>
</dbReference>
<evidence type="ECO:0000313" key="15">
    <source>
        <dbReference type="Proteomes" id="UP001159427"/>
    </source>
</evidence>
<evidence type="ECO:0000256" key="7">
    <source>
        <dbReference type="ARBA" id="ARBA00038883"/>
    </source>
</evidence>
<keyword evidence="4" id="KW-0456">Lyase</keyword>
<comment type="catalytic activity">
    <reaction evidence="5">
        <text>(2S)-ethylmalonyl-CoA + H(+) = butanoyl-CoA + CO2</text>
        <dbReference type="Rhea" id="RHEA:32131"/>
        <dbReference type="ChEBI" id="CHEBI:15378"/>
        <dbReference type="ChEBI" id="CHEBI:16526"/>
        <dbReference type="ChEBI" id="CHEBI:57371"/>
        <dbReference type="ChEBI" id="CHEBI:60909"/>
        <dbReference type="EC" id="4.1.1.94"/>
    </reaction>
    <physiologicalReaction direction="left-to-right" evidence="5">
        <dbReference type="Rhea" id="RHEA:32132"/>
    </physiologicalReaction>
</comment>
<dbReference type="Proteomes" id="UP001159427">
    <property type="component" value="Unassembled WGS sequence"/>
</dbReference>
<evidence type="ECO:0000313" key="14">
    <source>
        <dbReference type="EMBL" id="CAH3191225.1"/>
    </source>
</evidence>
<protein>
    <recommendedName>
        <fullName evidence="8">Ethylmalonyl-CoA decarboxylase</fullName>
        <ecNumber evidence="7">4.1.1.94</ecNumber>
    </recommendedName>
    <alternativeName>
        <fullName evidence="10">Enoyl-CoA hydratase domain-containing protein 1</fullName>
    </alternativeName>
    <alternativeName>
        <fullName evidence="9">Methylmalonyl-CoA decarboxylase</fullName>
    </alternativeName>
</protein>
<dbReference type="SUPFAM" id="SSF52096">
    <property type="entry name" value="ClpP/crotonase"/>
    <property type="match status" value="1"/>
</dbReference>
<dbReference type="PANTHER" id="PTHR11941:SF27">
    <property type="entry name" value="ETHYLMALONYL-COA DECARBOXYLASE"/>
    <property type="match status" value="1"/>
</dbReference>
<reference evidence="14 15" key="1">
    <citation type="submission" date="2022-05" db="EMBL/GenBank/DDBJ databases">
        <authorList>
            <consortium name="Genoscope - CEA"/>
            <person name="William W."/>
        </authorList>
    </citation>
    <scope>NUCLEOTIDE SEQUENCE [LARGE SCALE GENOMIC DNA]</scope>
</reference>
<comment type="subcellular location">
    <subcellularLocation>
        <location evidence="1">Cytoplasm</location>
        <location evidence="1">Cytosol</location>
    </subcellularLocation>
</comment>
<comment type="catalytic activity">
    <reaction evidence="11">
        <text>(S)-methylmalonyl-CoA + H(+) = propanoyl-CoA + CO2</text>
        <dbReference type="Rhea" id="RHEA:61340"/>
        <dbReference type="ChEBI" id="CHEBI:15378"/>
        <dbReference type="ChEBI" id="CHEBI:16526"/>
        <dbReference type="ChEBI" id="CHEBI:57327"/>
        <dbReference type="ChEBI" id="CHEBI:57392"/>
        <dbReference type="EC" id="4.1.1.94"/>
    </reaction>
    <physiologicalReaction direction="left-to-right" evidence="11">
        <dbReference type="Rhea" id="RHEA:61341"/>
    </physiologicalReaction>
</comment>
<organism evidence="14 15">
    <name type="scientific">Porites evermanni</name>
    <dbReference type="NCBI Taxonomy" id="104178"/>
    <lineage>
        <taxon>Eukaryota</taxon>
        <taxon>Metazoa</taxon>
        <taxon>Cnidaria</taxon>
        <taxon>Anthozoa</taxon>
        <taxon>Hexacorallia</taxon>
        <taxon>Scleractinia</taxon>
        <taxon>Fungiina</taxon>
        <taxon>Poritidae</taxon>
        <taxon>Porites</taxon>
    </lineage>
</organism>
<dbReference type="InterPro" id="IPR018376">
    <property type="entry name" value="Enoyl-CoA_hyd/isom_CS"/>
</dbReference>
<evidence type="ECO:0000256" key="8">
    <source>
        <dbReference type="ARBA" id="ARBA00039903"/>
    </source>
</evidence>
<evidence type="ECO:0000256" key="6">
    <source>
        <dbReference type="ARBA" id="ARBA00036541"/>
    </source>
</evidence>
<evidence type="ECO:0000256" key="12">
    <source>
        <dbReference type="ARBA" id="ARBA00056546"/>
    </source>
</evidence>
<evidence type="ECO:0000256" key="2">
    <source>
        <dbReference type="ARBA" id="ARBA00005254"/>
    </source>
</evidence>
<name>A0ABN8SHT7_9CNID</name>
<gene>
    <name evidence="14" type="ORF">PEVE_00021461</name>
</gene>
<dbReference type="PROSITE" id="PS00166">
    <property type="entry name" value="ENOYL_COA_HYDRATASE"/>
    <property type="match status" value="1"/>
</dbReference>
<evidence type="ECO:0000256" key="3">
    <source>
        <dbReference type="ARBA" id="ARBA00022490"/>
    </source>
</evidence>
<evidence type="ECO:0000256" key="9">
    <source>
        <dbReference type="ARBA" id="ARBA00042052"/>
    </source>
</evidence>
<sequence>HVSKFTGAGEIKMRFSLVRKGRFALVDFRRTLSTLISFDEVHVRDKFKALGSGDVTVTKLRGNQQGIAVITLMNPERKNALTGYMMVKLAEAVDELEQWQDGKALVLRGSEGYFCSGGDLSVVKAINTPEEGNIMCAFMQRTLSRLGRLPLISVAAVEGRALGGGAELAVACDFRLMSKSAEIRFVQVKMGLTPGWGGGTRLVRLLGKQQALQLLGKGQKVDLSYGQQLGLVDGELPTNKGVVTSCCDWLSEFLEADASVLRGIKGVVSAGDHLGNQDELDKERQVHCSLESIFTSVWGAEANKQALEQSMK</sequence>
<dbReference type="EC" id="4.1.1.94" evidence="7"/>
<dbReference type="CDD" id="cd06558">
    <property type="entry name" value="crotonase-like"/>
    <property type="match status" value="1"/>
</dbReference>
<feature type="non-terminal residue" evidence="14">
    <location>
        <position position="1"/>
    </location>
</feature>
<comment type="caution">
    <text evidence="14">The sequence shown here is derived from an EMBL/GenBank/DDBJ whole genome shotgun (WGS) entry which is preliminary data.</text>
</comment>
<dbReference type="EMBL" id="CALNXI010002872">
    <property type="protein sequence ID" value="CAH3191225.1"/>
    <property type="molecule type" value="Genomic_DNA"/>
</dbReference>
<keyword evidence="15" id="KW-1185">Reference proteome</keyword>
<evidence type="ECO:0000256" key="1">
    <source>
        <dbReference type="ARBA" id="ARBA00004514"/>
    </source>
</evidence>
<keyword evidence="3" id="KW-0963">Cytoplasm</keyword>
<dbReference type="Pfam" id="PF00378">
    <property type="entry name" value="ECH_1"/>
    <property type="match status" value="1"/>
</dbReference>